<keyword evidence="3 5" id="KW-0808">Transferase</keyword>
<evidence type="ECO:0000313" key="6">
    <source>
        <dbReference type="Proteomes" id="UP000266005"/>
    </source>
</evidence>
<evidence type="ECO:0000313" key="5">
    <source>
        <dbReference type="EMBL" id="RIJ34019.1"/>
    </source>
</evidence>
<dbReference type="Pfam" id="PF00535">
    <property type="entry name" value="Glycos_transf_2"/>
    <property type="match status" value="1"/>
</dbReference>
<name>A0A399RVH7_9BACT</name>
<dbReference type="PANTHER" id="PTHR43685">
    <property type="entry name" value="GLYCOSYLTRANSFERASE"/>
    <property type="match status" value="1"/>
</dbReference>
<protein>
    <submittedName>
        <fullName evidence="5">Glycosyltransferase</fullName>
    </submittedName>
</protein>
<evidence type="ECO:0000256" key="2">
    <source>
        <dbReference type="ARBA" id="ARBA00022676"/>
    </source>
</evidence>
<dbReference type="SUPFAM" id="SSF53448">
    <property type="entry name" value="Nucleotide-diphospho-sugar transferases"/>
    <property type="match status" value="1"/>
</dbReference>
<dbReference type="EMBL" id="QWGE01000006">
    <property type="protein sequence ID" value="RIJ34019.1"/>
    <property type="molecule type" value="Genomic_DNA"/>
</dbReference>
<evidence type="ECO:0000256" key="3">
    <source>
        <dbReference type="ARBA" id="ARBA00022679"/>
    </source>
</evidence>
<comment type="caution">
    <text evidence="5">The sequence shown here is derived from an EMBL/GenBank/DDBJ whole genome shotgun (WGS) entry which is preliminary data.</text>
</comment>
<sequence>MWTRCSSLKPSILNYAIMPADIYPASIKPRFDFCVLIPCYNNFDGLVRSINSIVYSTHRFCVVIVDDGSQMPVTAAAIHQYCDPKIEIYTLRLPSNSGITHALNIGLEWISAHIAVNYIARLDCGDICLKDRFILQIKLLQANPSIGLVGSWCTFQSKDKSVSYLYTTPTYHSEISRAMHYRNVFIHPTVMFRANLLKVTGYYPQNYDYVEDYALFWDMLKNSDTQIISKPLVICEINPAGISMSNRRGQLLGRIRVVSQYGTRWSHKMLGTLKLWMLMLLPYKFLIKLKANLK</sequence>
<comment type="similarity">
    <text evidence="1">Belongs to the glycosyltransferase 2 family.</text>
</comment>
<keyword evidence="6" id="KW-1185">Reference proteome</keyword>
<dbReference type="Gene3D" id="3.90.550.10">
    <property type="entry name" value="Spore Coat Polysaccharide Biosynthesis Protein SpsA, Chain A"/>
    <property type="match status" value="1"/>
</dbReference>
<gene>
    <name evidence="5" type="ORF">D1627_16740</name>
</gene>
<dbReference type="InterPro" id="IPR001173">
    <property type="entry name" value="Glyco_trans_2-like"/>
</dbReference>
<accession>A0A399RVH7</accession>
<dbReference type="InterPro" id="IPR029044">
    <property type="entry name" value="Nucleotide-diphossugar_trans"/>
</dbReference>
<evidence type="ECO:0000259" key="4">
    <source>
        <dbReference type="Pfam" id="PF00535"/>
    </source>
</evidence>
<dbReference type="Proteomes" id="UP000266005">
    <property type="component" value="Unassembled WGS sequence"/>
</dbReference>
<evidence type="ECO:0000256" key="1">
    <source>
        <dbReference type="ARBA" id="ARBA00006739"/>
    </source>
</evidence>
<keyword evidence="2" id="KW-0328">Glycosyltransferase</keyword>
<reference evidence="6" key="1">
    <citation type="submission" date="2018-08" db="EMBL/GenBank/DDBJ databases">
        <title>Mucilaginibacter sp. MYSH2.</title>
        <authorList>
            <person name="Seo T."/>
        </authorList>
    </citation>
    <scope>NUCLEOTIDE SEQUENCE [LARGE SCALE GENOMIC DNA]</scope>
    <source>
        <strain evidence="6">KIRAN</strain>
    </source>
</reference>
<dbReference type="PANTHER" id="PTHR43685:SF5">
    <property type="entry name" value="GLYCOSYLTRANSFERASE EPSE-RELATED"/>
    <property type="match status" value="1"/>
</dbReference>
<dbReference type="InterPro" id="IPR050834">
    <property type="entry name" value="Glycosyltransf_2"/>
</dbReference>
<dbReference type="GO" id="GO:0016757">
    <property type="term" value="F:glycosyltransferase activity"/>
    <property type="evidence" value="ECO:0007669"/>
    <property type="project" value="UniProtKB-KW"/>
</dbReference>
<proteinExistence type="inferred from homology"/>
<feature type="domain" description="Glycosyltransferase 2-like" evidence="4">
    <location>
        <begin position="34"/>
        <end position="188"/>
    </location>
</feature>
<organism evidence="5 6">
    <name type="scientific">Pontibacter oryzae</name>
    <dbReference type="NCBI Taxonomy" id="2304593"/>
    <lineage>
        <taxon>Bacteria</taxon>
        <taxon>Pseudomonadati</taxon>
        <taxon>Bacteroidota</taxon>
        <taxon>Cytophagia</taxon>
        <taxon>Cytophagales</taxon>
        <taxon>Hymenobacteraceae</taxon>
        <taxon>Pontibacter</taxon>
    </lineage>
</organism>
<dbReference type="AlphaFoldDB" id="A0A399RVH7"/>